<dbReference type="PANTHER" id="PTHR43065:SF10">
    <property type="entry name" value="PEROXIDE STRESS-ACTIVATED HISTIDINE KINASE MAK3"/>
    <property type="match status" value="1"/>
</dbReference>
<evidence type="ECO:0000256" key="12">
    <source>
        <dbReference type="ARBA" id="ARBA00023012"/>
    </source>
</evidence>
<feature type="transmembrane region" description="Helical" evidence="14">
    <location>
        <begin position="12"/>
        <end position="34"/>
    </location>
</feature>
<dbReference type="InterPro" id="IPR035965">
    <property type="entry name" value="PAS-like_dom_sf"/>
</dbReference>
<name>A0A6I6JMX0_9BACT</name>
<evidence type="ECO:0000256" key="6">
    <source>
        <dbReference type="ARBA" id="ARBA00022679"/>
    </source>
</evidence>
<evidence type="ECO:0000313" key="16">
    <source>
        <dbReference type="EMBL" id="QGY41443.1"/>
    </source>
</evidence>
<comment type="subcellular location">
    <subcellularLocation>
        <location evidence="2">Cell membrane</location>
        <topology evidence="2">Multi-pass membrane protein</topology>
    </subcellularLocation>
</comment>
<dbReference type="EC" id="2.7.13.3" evidence="3"/>
<dbReference type="SUPFAM" id="SSF55785">
    <property type="entry name" value="PYP-like sensor domain (PAS domain)"/>
    <property type="match status" value="1"/>
</dbReference>
<keyword evidence="10" id="KW-0067">ATP-binding</keyword>
<evidence type="ECO:0000256" key="5">
    <source>
        <dbReference type="ARBA" id="ARBA00022553"/>
    </source>
</evidence>
<dbReference type="SUPFAM" id="SSF47384">
    <property type="entry name" value="Homodimeric domain of signal transducing histidine kinase"/>
    <property type="match status" value="1"/>
</dbReference>
<evidence type="ECO:0000256" key="1">
    <source>
        <dbReference type="ARBA" id="ARBA00000085"/>
    </source>
</evidence>
<dbReference type="InterPro" id="IPR004358">
    <property type="entry name" value="Sig_transdc_His_kin-like_C"/>
</dbReference>
<dbReference type="PRINTS" id="PR00344">
    <property type="entry name" value="BCTRLSENSOR"/>
</dbReference>
<feature type="domain" description="Histidine kinase" evidence="15">
    <location>
        <begin position="384"/>
        <end position="591"/>
    </location>
</feature>
<dbReference type="GO" id="GO:0005886">
    <property type="term" value="C:plasma membrane"/>
    <property type="evidence" value="ECO:0007669"/>
    <property type="project" value="UniProtKB-SubCell"/>
</dbReference>
<evidence type="ECO:0000256" key="2">
    <source>
        <dbReference type="ARBA" id="ARBA00004651"/>
    </source>
</evidence>
<keyword evidence="11 14" id="KW-1133">Transmembrane helix</keyword>
<evidence type="ECO:0000256" key="3">
    <source>
        <dbReference type="ARBA" id="ARBA00012438"/>
    </source>
</evidence>
<evidence type="ECO:0000256" key="14">
    <source>
        <dbReference type="SAM" id="Phobius"/>
    </source>
</evidence>
<dbReference type="SMART" id="SM00387">
    <property type="entry name" value="HATPase_c"/>
    <property type="match status" value="1"/>
</dbReference>
<dbReference type="Gene3D" id="1.10.287.130">
    <property type="match status" value="1"/>
</dbReference>
<evidence type="ECO:0000256" key="13">
    <source>
        <dbReference type="ARBA" id="ARBA00023136"/>
    </source>
</evidence>
<evidence type="ECO:0000256" key="4">
    <source>
        <dbReference type="ARBA" id="ARBA00022475"/>
    </source>
</evidence>
<organism evidence="16 17">
    <name type="scientific">Pseudodesulfovibrio cashew</name>
    <dbReference type="NCBI Taxonomy" id="2678688"/>
    <lineage>
        <taxon>Bacteria</taxon>
        <taxon>Pseudomonadati</taxon>
        <taxon>Thermodesulfobacteriota</taxon>
        <taxon>Desulfovibrionia</taxon>
        <taxon>Desulfovibrionales</taxon>
        <taxon>Desulfovibrionaceae</taxon>
    </lineage>
</organism>
<dbReference type="Pfam" id="PF00512">
    <property type="entry name" value="HisKA"/>
    <property type="match status" value="1"/>
</dbReference>
<accession>A0A6I6JMX0</accession>
<dbReference type="Gene3D" id="3.30.450.20">
    <property type="entry name" value="PAS domain"/>
    <property type="match status" value="2"/>
</dbReference>
<evidence type="ECO:0000256" key="9">
    <source>
        <dbReference type="ARBA" id="ARBA00022777"/>
    </source>
</evidence>
<protein>
    <recommendedName>
        <fullName evidence="3">histidine kinase</fullName>
        <ecNumber evidence="3">2.7.13.3</ecNumber>
    </recommendedName>
</protein>
<dbReference type="InterPro" id="IPR003661">
    <property type="entry name" value="HisK_dim/P_dom"/>
</dbReference>
<comment type="catalytic activity">
    <reaction evidence="1">
        <text>ATP + protein L-histidine = ADP + protein N-phospho-L-histidine.</text>
        <dbReference type="EC" id="2.7.13.3"/>
    </reaction>
</comment>
<dbReference type="PANTHER" id="PTHR43065">
    <property type="entry name" value="SENSOR HISTIDINE KINASE"/>
    <property type="match status" value="1"/>
</dbReference>
<evidence type="ECO:0000256" key="11">
    <source>
        <dbReference type="ARBA" id="ARBA00022989"/>
    </source>
</evidence>
<dbReference type="Proteomes" id="UP000428328">
    <property type="component" value="Chromosome"/>
</dbReference>
<reference evidence="16 17" key="1">
    <citation type="submission" date="2019-11" db="EMBL/GenBank/DDBJ databases">
        <authorList>
            <person name="Zheng R.K."/>
            <person name="Sun C.M."/>
        </authorList>
    </citation>
    <scope>NUCLEOTIDE SEQUENCE [LARGE SCALE GENOMIC DNA]</scope>
    <source>
        <strain evidence="16 17">SRB007</strain>
    </source>
</reference>
<dbReference type="InterPro" id="IPR029151">
    <property type="entry name" value="Sensor-like_sf"/>
</dbReference>
<dbReference type="AlphaFoldDB" id="A0A6I6JMX0"/>
<dbReference type="InterPro" id="IPR036890">
    <property type="entry name" value="HATPase_C_sf"/>
</dbReference>
<feature type="transmembrane region" description="Helical" evidence="14">
    <location>
        <begin position="216"/>
        <end position="238"/>
    </location>
</feature>
<evidence type="ECO:0000313" key="17">
    <source>
        <dbReference type="Proteomes" id="UP000428328"/>
    </source>
</evidence>
<gene>
    <name evidence="16" type="ORF">GM415_15400</name>
</gene>
<dbReference type="SUPFAM" id="SSF103190">
    <property type="entry name" value="Sensory domain-like"/>
    <property type="match status" value="1"/>
</dbReference>
<keyword evidence="9 16" id="KW-0418">Kinase</keyword>
<dbReference type="GO" id="GO:0000155">
    <property type="term" value="F:phosphorelay sensor kinase activity"/>
    <property type="evidence" value="ECO:0007669"/>
    <property type="project" value="InterPro"/>
</dbReference>
<keyword evidence="6" id="KW-0808">Transferase</keyword>
<keyword evidence="12" id="KW-0902">Two-component regulatory system</keyword>
<keyword evidence="8" id="KW-0547">Nucleotide-binding</keyword>
<dbReference type="InterPro" id="IPR036097">
    <property type="entry name" value="HisK_dim/P_sf"/>
</dbReference>
<dbReference type="KEGG" id="psel:GM415_15400"/>
<evidence type="ECO:0000256" key="7">
    <source>
        <dbReference type="ARBA" id="ARBA00022692"/>
    </source>
</evidence>
<dbReference type="InterPro" id="IPR005467">
    <property type="entry name" value="His_kinase_dom"/>
</dbReference>
<dbReference type="InterPro" id="IPR033463">
    <property type="entry name" value="sCache_3"/>
</dbReference>
<dbReference type="EMBL" id="CP046400">
    <property type="protein sequence ID" value="QGY41443.1"/>
    <property type="molecule type" value="Genomic_DNA"/>
</dbReference>
<keyword evidence="13 14" id="KW-0472">Membrane</keyword>
<dbReference type="GO" id="GO:0005524">
    <property type="term" value="F:ATP binding"/>
    <property type="evidence" value="ECO:0007669"/>
    <property type="project" value="UniProtKB-KW"/>
</dbReference>
<dbReference type="Pfam" id="PF17203">
    <property type="entry name" value="sCache_3_2"/>
    <property type="match status" value="1"/>
</dbReference>
<dbReference type="Gene3D" id="3.30.565.10">
    <property type="entry name" value="Histidine kinase-like ATPase, C-terminal domain"/>
    <property type="match status" value="1"/>
</dbReference>
<evidence type="ECO:0000256" key="8">
    <source>
        <dbReference type="ARBA" id="ARBA00022741"/>
    </source>
</evidence>
<evidence type="ECO:0000256" key="10">
    <source>
        <dbReference type="ARBA" id="ARBA00022840"/>
    </source>
</evidence>
<dbReference type="SUPFAM" id="SSF55874">
    <property type="entry name" value="ATPase domain of HSP90 chaperone/DNA topoisomerase II/histidine kinase"/>
    <property type="match status" value="1"/>
</dbReference>
<keyword evidence="7 14" id="KW-0812">Transmembrane</keyword>
<dbReference type="InterPro" id="IPR003594">
    <property type="entry name" value="HATPase_dom"/>
</dbReference>
<dbReference type="PROSITE" id="PS50109">
    <property type="entry name" value="HIS_KIN"/>
    <property type="match status" value="1"/>
</dbReference>
<proteinExistence type="predicted"/>
<evidence type="ECO:0000259" key="15">
    <source>
        <dbReference type="PROSITE" id="PS50109"/>
    </source>
</evidence>
<keyword evidence="4" id="KW-1003">Cell membrane</keyword>
<keyword evidence="17" id="KW-1185">Reference proteome</keyword>
<dbReference type="SMART" id="SM00388">
    <property type="entry name" value="HisKA"/>
    <property type="match status" value="1"/>
</dbReference>
<sequence>MSLNRRLLGSSAPVWMVLGMAVIMTLVVGALAVFNYNREVRDMEKVLGEKGEALIRSFEAGARAGMMGSYGAQDRLQALIDATAELPDIRFILLTDREGRVIAHNDEAKIGSTYLGSDQIRAMSPGQQARWMIMEDGDQADSFVVYKEFVSLGTGGSRMMHQMMGHHMMGAQERAENTRWGMNGAETAGKTVDRPLIFIGLDTEPFIEARQTDVRVMIMTSGVLLLVGLGCMISLFWVQAYRRSRQQLKDSQIFASEIVAHLPIGLVVTGPDDIVTHINGDAASLLGVEAEIALHQNVNDVLPAAIVELASESSGMKGPITKELQVSSGDKCFPGNIGVAQVVSDEGLSLGAIFILSDLTEIHRLQAEMKQREKMAAIGNLAAGIAHEVRNPLSSIKGYATYFAGLFDEDSDNRKAAMVMIAETERLNRVISELLDFSRPSEISPKEVDMAFVMDTVSRLFQQDATDLGIEVVIDVQSDLPPVKLDADRMIQALLNMGINAIQAMDAGGRLTLRVLKSDTDLIIQVEDTGHGIAEENMATVFDPYFTTKSQGTGLGLAVVRKIVEGHGGYVDFASSVGNGTTFTISLPQST</sequence>
<dbReference type="Pfam" id="PF02518">
    <property type="entry name" value="HATPase_c"/>
    <property type="match status" value="1"/>
</dbReference>
<keyword evidence="5" id="KW-0597">Phosphoprotein</keyword>
<dbReference type="CDD" id="cd00082">
    <property type="entry name" value="HisKA"/>
    <property type="match status" value="1"/>
</dbReference>